<dbReference type="CDD" id="cd07377">
    <property type="entry name" value="WHTH_GntR"/>
    <property type="match status" value="1"/>
</dbReference>
<keyword evidence="1" id="KW-0805">Transcription regulation</keyword>
<proteinExistence type="predicted"/>
<reference evidence="5" key="1">
    <citation type="submission" date="2021-07" db="EMBL/GenBank/DDBJ databases">
        <title>Pseudohoeflea marina sp. nov. a polyhydroxyalcanoate-producing bacterium.</title>
        <authorList>
            <person name="Zheng W."/>
            <person name="Yu S."/>
            <person name="Huang Y."/>
        </authorList>
    </citation>
    <scope>NUCLEOTIDE SEQUENCE</scope>
    <source>
        <strain evidence="5">DP4N28-3</strain>
    </source>
</reference>
<evidence type="ECO:0000256" key="1">
    <source>
        <dbReference type="ARBA" id="ARBA00023015"/>
    </source>
</evidence>
<name>A0ABS6WKW5_9HYPH</name>
<sequence>MSETRPLAREDITLGARLVRAMREAILDGTLAPGENLSERRLLQMFGVSRGLVREAIKALAAEELITLVPHRGPTVSRLDRHAARELYRVRAALEGLACADFTRNADTQHHAELQRINTRLHELPENAASDELISVKNEFYRCLMNGARNRVLAQMFTQLNNRITQLRRFTLSRPGRLTTTRAEINAIVTAIAQGDADEARHLAEAHVASAASAADARFDEIENVNTDAKGT</sequence>
<feature type="domain" description="HTH gntR-type" evidence="4">
    <location>
        <begin position="12"/>
        <end position="79"/>
    </location>
</feature>
<comment type="caution">
    <text evidence="5">The sequence shown here is derived from an EMBL/GenBank/DDBJ whole genome shotgun (WGS) entry which is preliminary data.</text>
</comment>
<accession>A0ABS6WKW5</accession>
<dbReference type="InterPro" id="IPR000524">
    <property type="entry name" value="Tscrpt_reg_HTH_GntR"/>
</dbReference>
<keyword evidence="2" id="KW-0238">DNA-binding</keyword>
<evidence type="ECO:0000313" key="5">
    <source>
        <dbReference type="EMBL" id="MBW3096425.1"/>
    </source>
</evidence>
<dbReference type="SMART" id="SM00345">
    <property type="entry name" value="HTH_GNTR"/>
    <property type="match status" value="1"/>
</dbReference>
<keyword evidence="6" id="KW-1185">Reference proteome</keyword>
<dbReference type="PANTHER" id="PTHR43537">
    <property type="entry name" value="TRANSCRIPTIONAL REGULATOR, GNTR FAMILY"/>
    <property type="match status" value="1"/>
</dbReference>
<dbReference type="Proteomes" id="UP001430804">
    <property type="component" value="Unassembled WGS sequence"/>
</dbReference>
<evidence type="ECO:0000256" key="2">
    <source>
        <dbReference type="ARBA" id="ARBA00023125"/>
    </source>
</evidence>
<organism evidence="5 6">
    <name type="scientific">Pseudohoeflea coraliihabitans</name>
    <dbReference type="NCBI Taxonomy" id="2860393"/>
    <lineage>
        <taxon>Bacteria</taxon>
        <taxon>Pseudomonadati</taxon>
        <taxon>Pseudomonadota</taxon>
        <taxon>Alphaproteobacteria</taxon>
        <taxon>Hyphomicrobiales</taxon>
        <taxon>Rhizobiaceae</taxon>
        <taxon>Pseudohoeflea</taxon>
    </lineage>
</organism>
<dbReference type="Pfam" id="PF00392">
    <property type="entry name" value="GntR"/>
    <property type="match status" value="1"/>
</dbReference>
<gene>
    <name evidence="5" type="ORF">KY465_03925</name>
</gene>
<evidence type="ECO:0000256" key="3">
    <source>
        <dbReference type="ARBA" id="ARBA00023163"/>
    </source>
</evidence>
<evidence type="ECO:0000259" key="4">
    <source>
        <dbReference type="PROSITE" id="PS50949"/>
    </source>
</evidence>
<dbReference type="PANTHER" id="PTHR43537:SF24">
    <property type="entry name" value="GLUCONATE OPERON TRANSCRIPTIONAL REPRESSOR"/>
    <property type="match status" value="1"/>
</dbReference>
<protein>
    <submittedName>
        <fullName evidence="5">GntR family transcriptional regulator</fullName>
    </submittedName>
</protein>
<evidence type="ECO:0000313" key="6">
    <source>
        <dbReference type="Proteomes" id="UP001430804"/>
    </source>
</evidence>
<dbReference type="EMBL" id="JAHWQX010000001">
    <property type="protein sequence ID" value="MBW3096425.1"/>
    <property type="molecule type" value="Genomic_DNA"/>
</dbReference>
<dbReference type="Pfam" id="PF07729">
    <property type="entry name" value="FCD"/>
    <property type="match status" value="1"/>
</dbReference>
<dbReference type="SMART" id="SM00895">
    <property type="entry name" value="FCD"/>
    <property type="match status" value="1"/>
</dbReference>
<dbReference type="PROSITE" id="PS50949">
    <property type="entry name" value="HTH_GNTR"/>
    <property type="match status" value="1"/>
</dbReference>
<keyword evidence="3" id="KW-0804">Transcription</keyword>
<dbReference type="RefSeq" id="WP_219200099.1">
    <property type="nucleotide sequence ID" value="NZ_JAHWQX010000001.1"/>
</dbReference>
<dbReference type="InterPro" id="IPR011711">
    <property type="entry name" value="GntR_C"/>
</dbReference>